<evidence type="ECO:0000256" key="2">
    <source>
        <dbReference type="ARBA" id="ARBA00021982"/>
    </source>
</evidence>
<dbReference type="EMBL" id="AGEJ01000008">
    <property type="protein sequence ID" value="EMD17312.1"/>
    <property type="molecule type" value="Genomic_DNA"/>
</dbReference>
<organism evidence="12 13">
    <name type="scientific">Eggerthia catenaformis OT 569 = DSM 20559</name>
    <dbReference type="NCBI Taxonomy" id="999415"/>
    <lineage>
        <taxon>Bacteria</taxon>
        <taxon>Bacillati</taxon>
        <taxon>Bacillota</taxon>
        <taxon>Erysipelotrichia</taxon>
        <taxon>Erysipelotrichales</taxon>
        <taxon>Coprobacillaceae</taxon>
        <taxon>Eggerthia</taxon>
    </lineage>
</organism>
<dbReference type="FunFam" id="3.40.50.300:FF:000870">
    <property type="entry name" value="MutS protein homolog 4"/>
    <property type="match status" value="1"/>
</dbReference>
<dbReference type="AlphaFoldDB" id="M2PAB8"/>
<evidence type="ECO:0000313" key="13">
    <source>
        <dbReference type="Proteomes" id="UP000011758"/>
    </source>
</evidence>
<dbReference type="GO" id="GO:0030983">
    <property type="term" value="F:mismatched DNA binding"/>
    <property type="evidence" value="ECO:0007669"/>
    <property type="project" value="InterPro"/>
</dbReference>
<evidence type="ECO:0000256" key="3">
    <source>
        <dbReference type="ARBA" id="ARBA00022741"/>
    </source>
</evidence>
<evidence type="ECO:0000259" key="11">
    <source>
        <dbReference type="PROSITE" id="PS00486"/>
    </source>
</evidence>
<dbReference type="GO" id="GO:0005829">
    <property type="term" value="C:cytosol"/>
    <property type="evidence" value="ECO:0007669"/>
    <property type="project" value="TreeGrafter"/>
</dbReference>
<dbReference type="RefSeq" id="WP_004801666.1">
    <property type="nucleotide sequence ID" value="NZ_KB446646.1"/>
</dbReference>
<dbReference type="SUPFAM" id="SSF53150">
    <property type="entry name" value="DNA repair protein MutS, domain II"/>
    <property type="match status" value="1"/>
</dbReference>
<evidence type="ECO:0000256" key="9">
    <source>
        <dbReference type="HAMAP-Rule" id="MF_00096"/>
    </source>
</evidence>
<protein>
    <recommendedName>
        <fullName evidence="2 9">DNA mismatch repair protein MutS</fullName>
    </recommendedName>
</protein>
<dbReference type="Pfam" id="PF05188">
    <property type="entry name" value="MutS_II"/>
    <property type="match status" value="1"/>
</dbReference>
<comment type="function">
    <text evidence="8 9">This protein is involved in the repair of mismatches in DNA. It is possible that it carries out the mismatch recognition step. This protein has a weak ATPase activity.</text>
</comment>
<comment type="similarity">
    <text evidence="1 9 10">Belongs to the DNA mismatch repair MutS family.</text>
</comment>
<gene>
    <name evidence="9" type="primary">mutS</name>
    <name evidence="12" type="ORF">HMPREF9943_00465</name>
</gene>
<dbReference type="Gene3D" id="3.40.1170.10">
    <property type="entry name" value="DNA repair protein MutS, domain I"/>
    <property type="match status" value="1"/>
</dbReference>
<dbReference type="FunFam" id="1.10.1420.10:FF:000007">
    <property type="entry name" value="DNA mismatch repair protein MutS"/>
    <property type="match status" value="1"/>
</dbReference>
<dbReference type="PANTHER" id="PTHR11361">
    <property type="entry name" value="DNA MISMATCH REPAIR PROTEIN MUTS FAMILY MEMBER"/>
    <property type="match status" value="1"/>
</dbReference>
<dbReference type="Gene3D" id="1.10.1420.10">
    <property type="match status" value="2"/>
</dbReference>
<dbReference type="InterPro" id="IPR036678">
    <property type="entry name" value="MutS_con_dom_sf"/>
</dbReference>
<dbReference type="Gene3D" id="3.40.50.300">
    <property type="entry name" value="P-loop containing nucleotide triphosphate hydrolases"/>
    <property type="match status" value="1"/>
</dbReference>
<dbReference type="InterPro" id="IPR027417">
    <property type="entry name" value="P-loop_NTPase"/>
</dbReference>
<accession>M2PAB8</accession>
<dbReference type="STRING" id="999415.HMPREF9943_00465"/>
<dbReference type="PATRIC" id="fig|999415.3.peg.460"/>
<dbReference type="InterPro" id="IPR016151">
    <property type="entry name" value="DNA_mismatch_repair_MutS_N"/>
</dbReference>
<dbReference type="Gene3D" id="3.30.420.110">
    <property type="entry name" value="MutS, connector domain"/>
    <property type="match status" value="1"/>
</dbReference>
<dbReference type="GO" id="GO:0140664">
    <property type="term" value="F:ATP-dependent DNA damage sensor activity"/>
    <property type="evidence" value="ECO:0007669"/>
    <property type="project" value="InterPro"/>
</dbReference>
<dbReference type="Pfam" id="PF00488">
    <property type="entry name" value="MutS_V"/>
    <property type="match status" value="1"/>
</dbReference>
<dbReference type="InterPro" id="IPR017261">
    <property type="entry name" value="DNA_mismatch_repair_MutS/MSH"/>
</dbReference>
<dbReference type="OrthoDB" id="9802448at2"/>
<dbReference type="SUPFAM" id="SSF55271">
    <property type="entry name" value="DNA repair protein MutS, domain I"/>
    <property type="match status" value="1"/>
</dbReference>
<dbReference type="Pfam" id="PF05190">
    <property type="entry name" value="MutS_IV"/>
    <property type="match status" value="1"/>
</dbReference>
<keyword evidence="7 9" id="KW-0234">DNA repair</keyword>
<dbReference type="PIRSF" id="PIRSF037677">
    <property type="entry name" value="DNA_mis_repair_Msh6"/>
    <property type="match status" value="1"/>
</dbReference>
<sequence length="831" mass="94352">MSKKEKYSPMMEKYLELKKEYQDAFLFYRLGDFYEMFFDDAIKGSKILSLALTGKNAGVKERVPMCGIPYHAAESYVETLIKQGYKVAIAEQLTDPKASKGLVERGVVQVVTPGTFMDFHINENSNHFIGALNIFDFAYTLAYADLSTGEFYVLNIEKNEHTLANKIDSLGIKEIVTKVPYSCEGVLNSLYEHEELNEDYKKLFDKITDFKQMKTASLLLNYLLETQKRELDHMQPIDEVKSEDYVSMDGATKKSLELIKGANGEKYGSLLWLLDHTHSAMGGRLMKQWILQPLLSKELIEKRLDNVEVFVDNFIERETIRDMINDIYDLEKLSARIAFGNVNARDLKWISSSLKVIPELKNNLKALNNPRLNKLASQLTDLSHLTKTIDEAIADNPPLQIREGNIIKDGYNKDLDELRSIKSNGRKWIAQFEADEKERTGIKGLKVGYNRVFGYYIEVTKSYLSLIKEEFGYTRKQSLSNAERFVTPELKDMEDKILSAQDRIISLEYEIFGQIRHYIRKDVHLIQDAAKAVAKADVYTTLAFLASKNNYVRPLFNQSHQMLIEEGRHPVIEEVIGHQNYISNDIKMNEEHEILLITGPNMGGKSTFMRQVTLTVIMAQMGSFVPARRASLPLFDQIFTRIGASDDLISGQSTFMVEMMEANNALRYATKDSLIIFDEIGRGTATFDGMALAQGILEYIAQHIHAMTLFSTHYHELTYMNENLGISNVHACADVSGETITFLYKIKEGASTQSYGINVAKLAHLPSDVISRAQVILSSLEDNNIEKTLSNTDKVYIRQESEVEKALSRINPMALSPLDALSALIELKKLL</sequence>
<dbReference type="InterPro" id="IPR045076">
    <property type="entry name" value="MutS"/>
</dbReference>
<dbReference type="InterPro" id="IPR007861">
    <property type="entry name" value="DNA_mismatch_repair_MutS_clamp"/>
</dbReference>
<reference evidence="12 13" key="1">
    <citation type="submission" date="2013-02" db="EMBL/GenBank/DDBJ databases">
        <title>The Genome Sequence of Lactobacillus catenaformis F0143.</title>
        <authorList>
            <consortium name="The Broad Institute Genome Sequencing Platform"/>
            <person name="Earl A."/>
            <person name="Ward D."/>
            <person name="Feldgarden M."/>
            <person name="Gevers D."/>
            <person name="Izard J."/>
            <person name="Blanton J.M."/>
            <person name="Mathney J."/>
            <person name="Dewhirst F.E."/>
            <person name="Young S.K."/>
            <person name="Zeng Q."/>
            <person name="Gargeya S."/>
            <person name="Fitzgerald M."/>
            <person name="Haas B."/>
            <person name="Abouelleil A."/>
            <person name="Alvarado L."/>
            <person name="Arachchi H.M."/>
            <person name="Berlin A."/>
            <person name="Chapman S.B."/>
            <person name="Gearin G."/>
            <person name="Goldberg J."/>
            <person name="Griggs A."/>
            <person name="Gujja S."/>
            <person name="Hansen M."/>
            <person name="Heiman D."/>
            <person name="Howarth C."/>
            <person name="Larimer J."/>
            <person name="Lui A."/>
            <person name="MacDonald P.J.P."/>
            <person name="McCowen C."/>
            <person name="Montmayeur A."/>
            <person name="Murphy C."/>
            <person name="Neiman D."/>
            <person name="Pearson M."/>
            <person name="Priest M."/>
            <person name="Roberts A."/>
            <person name="Saif S."/>
            <person name="Shea T."/>
            <person name="Sisk P."/>
            <person name="Stolte C."/>
            <person name="Sykes S."/>
            <person name="Wortman J."/>
            <person name="Nusbaum C."/>
            <person name="Birren B."/>
        </authorList>
    </citation>
    <scope>NUCLEOTIDE SEQUENCE [LARGE SCALE GENOMIC DNA]</scope>
    <source>
        <strain evidence="12 13">OT 569</strain>
    </source>
</reference>
<dbReference type="NCBIfam" id="NF003810">
    <property type="entry name" value="PRK05399.1"/>
    <property type="match status" value="1"/>
</dbReference>
<dbReference type="InterPro" id="IPR007696">
    <property type="entry name" value="DNA_mismatch_repair_MutS_core"/>
</dbReference>
<dbReference type="InterPro" id="IPR005748">
    <property type="entry name" value="DNA_mismatch_repair_MutS"/>
</dbReference>
<dbReference type="InterPro" id="IPR007860">
    <property type="entry name" value="DNA_mmatch_repair_MutS_con_dom"/>
</dbReference>
<feature type="binding site" evidence="9">
    <location>
        <begin position="599"/>
        <end position="606"/>
    </location>
    <ligand>
        <name>ATP</name>
        <dbReference type="ChEBI" id="CHEBI:30616"/>
    </ligand>
</feature>
<evidence type="ECO:0000256" key="5">
    <source>
        <dbReference type="ARBA" id="ARBA00022840"/>
    </source>
</evidence>
<dbReference type="Pfam" id="PF05192">
    <property type="entry name" value="MutS_III"/>
    <property type="match status" value="1"/>
</dbReference>
<dbReference type="GO" id="GO:0005524">
    <property type="term" value="F:ATP binding"/>
    <property type="evidence" value="ECO:0007669"/>
    <property type="project" value="UniProtKB-UniRule"/>
</dbReference>
<dbReference type="SMART" id="SM00534">
    <property type="entry name" value="MUTSac"/>
    <property type="match status" value="1"/>
</dbReference>
<evidence type="ECO:0000313" key="12">
    <source>
        <dbReference type="EMBL" id="EMD17312.1"/>
    </source>
</evidence>
<keyword evidence="4 9" id="KW-0227">DNA damage</keyword>
<evidence type="ECO:0000256" key="1">
    <source>
        <dbReference type="ARBA" id="ARBA00006271"/>
    </source>
</evidence>
<dbReference type="GO" id="GO:0006298">
    <property type="term" value="P:mismatch repair"/>
    <property type="evidence" value="ECO:0007669"/>
    <property type="project" value="UniProtKB-UniRule"/>
</dbReference>
<dbReference type="GO" id="GO:0003684">
    <property type="term" value="F:damaged DNA binding"/>
    <property type="evidence" value="ECO:0007669"/>
    <property type="project" value="UniProtKB-UniRule"/>
</dbReference>
<keyword evidence="13" id="KW-1185">Reference proteome</keyword>
<evidence type="ECO:0000256" key="7">
    <source>
        <dbReference type="ARBA" id="ARBA00023204"/>
    </source>
</evidence>
<dbReference type="eggNOG" id="COG0249">
    <property type="taxonomic scope" value="Bacteria"/>
</dbReference>
<evidence type="ECO:0000256" key="4">
    <source>
        <dbReference type="ARBA" id="ARBA00022763"/>
    </source>
</evidence>
<dbReference type="HAMAP" id="MF_00096">
    <property type="entry name" value="MutS"/>
    <property type="match status" value="1"/>
</dbReference>
<dbReference type="InterPro" id="IPR007695">
    <property type="entry name" value="DNA_mismatch_repair_MutS-lik_N"/>
</dbReference>
<keyword evidence="3 9" id="KW-0547">Nucleotide-binding</keyword>
<dbReference type="PROSITE" id="PS00486">
    <property type="entry name" value="DNA_MISMATCH_REPAIR_2"/>
    <property type="match status" value="1"/>
</dbReference>
<evidence type="ECO:0000256" key="10">
    <source>
        <dbReference type="RuleBase" id="RU003756"/>
    </source>
</evidence>
<feature type="domain" description="DNA mismatch repair proteins mutS family" evidence="11">
    <location>
        <begin position="673"/>
        <end position="689"/>
    </location>
</feature>
<dbReference type="FunFam" id="3.40.1170.10:FF:000001">
    <property type="entry name" value="DNA mismatch repair protein MutS"/>
    <property type="match status" value="1"/>
</dbReference>
<dbReference type="NCBIfam" id="TIGR01070">
    <property type="entry name" value="mutS1"/>
    <property type="match status" value="1"/>
</dbReference>
<dbReference type="SMART" id="SM00533">
    <property type="entry name" value="MUTSd"/>
    <property type="match status" value="1"/>
</dbReference>
<name>M2PAB8_9FIRM</name>
<keyword evidence="5 9" id="KW-0067">ATP-binding</keyword>
<dbReference type="SUPFAM" id="SSF52540">
    <property type="entry name" value="P-loop containing nucleoside triphosphate hydrolases"/>
    <property type="match status" value="1"/>
</dbReference>
<proteinExistence type="inferred from homology"/>
<evidence type="ECO:0000256" key="6">
    <source>
        <dbReference type="ARBA" id="ARBA00023125"/>
    </source>
</evidence>
<dbReference type="PANTHER" id="PTHR11361:SF34">
    <property type="entry name" value="DNA MISMATCH REPAIR PROTEIN MSH1, MITOCHONDRIAL"/>
    <property type="match status" value="1"/>
</dbReference>
<comment type="caution">
    <text evidence="12">The sequence shown here is derived from an EMBL/GenBank/DDBJ whole genome shotgun (WGS) entry which is preliminary data.</text>
</comment>
<dbReference type="Pfam" id="PF01624">
    <property type="entry name" value="MutS_I"/>
    <property type="match status" value="1"/>
</dbReference>
<dbReference type="InterPro" id="IPR000432">
    <property type="entry name" value="DNA_mismatch_repair_MutS_C"/>
</dbReference>
<evidence type="ECO:0000256" key="8">
    <source>
        <dbReference type="ARBA" id="ARBA00024647"/>
    </source>
</evidence>
<dbReference type="InterPro" id="IPR036187">
    <property type="entry name" value="DNA_mismatch_repair_MutS_sf"/>
</dbReference>
<keyword evidence="6 9" id="KW-0238">DNA-binding</keyword>
<dbReference type="Proteomes" id="UP000011758">
    <property type="component" value="Unassembled WGS sequence"/>
</dbReference>
<dbReference type="SUPFAM" id="SSF48334">
    <property type="entry name" value="DNA repair protein MutS, domain III"/>
    <property type="match status" value="1"/>
</dbReference>